<gene>
    <name evidence="3" type="ORF">CRV04_03420</name>
</gene>
<dbReference type="SUPFAM" id="SSF53955">
    <property type="entry name" value="Lysozyme-like"/>
    <property type="match status" value="1"/>
</dbReference>
<evidence type="ECO:0000313" key="3">
    <source>
        <dbReference type="EMBL" id="RXJ60075.1"/>
    </source>
</evidence>
<dbReference type="InterPro" id="IPR018392">
    <property type="entry name" value="LysM"/>
</dbReference>
<keyword evidence="4" id="KW-1185">Reference proteome</keyword>
<dbReference type="Gene3D" id="1.10.530.10">
    <property type="match status" value="1"/>
</dbReference>
<dbReference type="CDD" id="cd00118">
    <property type="entry name" value="LysM"/>
    <property type="match status" value="2"/>
</dbReference>
<reference evidence="3 4" key="1">
    <citation type="submission" date="2017-10" db="EMBL/GenBank/DDBJ databases">
        <title>Genomics of the genus Arcobacter.</title>
        <authorList>
            <person name="Perez-Cataluna A."/>
            <person name="Figueras M.J."/>
        </authorList>
    </citation>
    <scope>NUCLEOTIDE SEQUENCE [LARGE SCALE GENOMIC DNA]</scope>
    <source>
        <strain evidence="3 4">CECT 8987</strain>
    </source>
</reference>
<protein>
    <submittedName>
        <fullName evidence="3">Lytic transglycosylase</fullName>
    </submittedName>
</protein>
<dbReference type="RefSeq" id="WP_128995408.1">
    <property type="nucleotide sequence ID" value="NZ_PDKN01000002.1"/>
</dbReference>
<feature type="domain" description="LysM" evidence="2">
    <location>
        <begin position="412"/>
        <end position="455"/>
    </location>
</feature>
<dbReference type="SUPFAM" id="SSF54106">
    <property type="entry name" value="LysM domain"/>
    <property type="match status" value="2"/>
</dbReference>
<evidence type="ECO:0000313" key="4">
    <source>
        <dbReference type="Proteomes" id="UP000290657"/>
    </source>
</evidence>
<dbReference type="PROSITE" id="PS51782">
    <property type="entry name" value="LYSM"/>
    <property type="match status" value="2"/>
</dbReference>
<dbReference type="Pfam" id="PF01476">
    <property type="entry name" value="LysM"/>
    <property type="match status" value="2"/>
</dbReference>
<dbReference type="AlphaFoldDB" id="A0A4Q0XT98"/>
<organism evidence="3 4">
    <name type="scientific">Candidatus Marinarcus aquaticus</name>
    <dbReference type="NCBI Taxonomy" id="2044504"/>
    <lineage>
        <taxon>Bacteria</taxon>
        <taxon>Pseudomonadati</taxon>
        <taxon>Campylobacterota</taxon>
        <taxon>Epsilonproteobacteria</taxon>
        <taxon>Campylobacterales</taxon>
        <taxon>Arcobacteraceae</taxon>
        <taxon>Candidatus Marinarcus</taxon>
    </lineage>
</organism>
<comment type="similarity">
    <text evidence="1">Belongs to the transglycosylase Slt family.</text>
</comment>
<accession>A0A4Q0XT98</accession>
<dbReference type="Gene3D" id="3.10.350.10">
    <property type="entry name" value="LysM domain"/>
    <property type="match status" value="2"/>
</dbReference>
<feature type="domain" description="LysM" evidence="2">
    <location>
        <begin position="357"/>
        <end position="400"/>
    </location>
</feature>
<sequence length="457" mass="53074">MNKLFIFIFISFSWVHATLIGSNFDKRDIQILNELDIDPSFITDYELQQTYNRYLRANKEYYKQKLSDATLFVPKIKDILRNEGIPSSFVYLAMAESNFLLSARSKVAAMGLWQFMPETGQHYGLKNNLYVDERMDLVKSTYAATKYLKRLHETFGKWYLAAMAYNCGEGRIIEAITRATIDMYVDENGSKAKKDEISEYRKIIRDYQQKRVRFRELYKIYKEVSTWDVKPDVYQLLVVQKKINRQYIPNETRNYIRKIISLGMMNNKSFIADDDAHLINIGSTATSIATIKVKGGIHLKSVAKAIGMNYKELASLNRHIKQMIVPPMAKEYDVYIPYSRLSRFNLNKESMKQDTFKIHLVRSGDTLGGIGRKYGLSYKIIKNFNQLRSNILSINQKLIIPIPSDYKEVQQKAYFVKSGDTLALISRKFNVNLKKLMLDNNLTNSHINVGDKLVVNY</sequence>
<dbReference type="PANTHER" id="PTHR37423">
    <property type="entry name" value="SOLUBLE LYTIC MUREIN TRANSGLYCOSYLASE-RELATED"/>
    <property type="match status" value="1"/>
</dbReference>
<dbReference type="Proteomes" id="UP000290657">
    <property type="component" value="Unassembled WGS sequence"/>
</dbReference>
<dbReference type="SMART" id="SM00257">
    <property type="entry name" value="LysM"/>
    <property type="match status" value="2"/>
</dbReference>
<proteinExistence type="inferred from homology"/>
<dbReference type="EMBL" id="PDKN01000002">
    <property type="protein sequence ID" value="RXJ60075.1"/>
    <property type="molecule type" value="Genomic_DNA"/>
</dbReference>
<dbReference type="OrthoDB" id="9815002at2"/>
<comment type="caution">
    <text evidence="3">The sequence shown here is derived from an EMBL/GenBank/DDBJ whole genome shotgun (WGS) entry which is preliminary data.</text>
</comment>
<evidence type="ECO:0000259" key="2">
    <source>
        <dbReference type="PROSITE" id="PS51782"/>
    </source>
</evidence>
<name>A0A4Q0XT98_9BACT</name>
<dbReference type="InterPro" id="IPR023346">
    <property type="entry name" value="Lysozyme-like_dom_sf"/>
</dbReference>
<dbReference type="PANTHER" id="PTHR37423:SF2">
    <property type="entry name" value="MEMBRANE-BOUND LYTIC MUREIN TRANSGLYCOSYLASE C"/>
    <property type="match status" value="1"/>
</dbReference>
<dbReference type="Pfam" id="PF01464">
    <property type="entry name" value="SLT"/>
    <property type="match status" value="1"/>
</dbReference>
<dbReference type="InterPro" id="IPR008258">
    <property type="entry name" value="Transglycosylase_SLT_dom_1"/>
</dbReference>
<dbReference type="CDD" id="cd16894">
    <property type="entry name" value="MltD-like"/>
    <property type="match status" value="1"/>
</dbReference>
<dbReference type="InterPro" id="IPR036779">
    <property type="entry name" value="LysM_dom_sf"/>
</dbReference>
<evidence type="ECO:0000256" key="1">
    <source>
        <dbReference type="ARBA" id="ARBA00007734"/>
    </source>
</evidence>